<organism evidence="1 2">
    <name type="scientific">Athelia psychrophila</name>
    <dbReference type="NCBI Taxonomy" id="1759441"/>
    <lineage>
        <taxon>Eukaryota</taxon>
        <taxon>Fungi</taxon>
        <taxon>Dikarya</taxon>
        <taxon>Basidiomycota</taxon>
        <taxon>Agaricomycotina</taxon>
        <taxon>Agaricomycetes</taxon>
        <taxon>Agaricomycetidae</taxon>
        <taxon>Atheliales</taxon>
        <taxon>Atheliaceae</taxon>
        <taxon>Athelia</taxon>
    </lineage>
</organism>
<dbReference type="EMBL" id="KV417570">
    <property type="protein sequence ID" value="KZP18684.1"/>
    <property type="molecule type" value="Genomic_DNA"/>
</dbReference>
<dbReference type="Pfam" id="PF00702">
    <property type="entry name" value="Hydrolase"/>
    <property type="match status" value="1"/>
</dbReference>
<dbReference type="InterPro" id="IPR011949">
    <property type="entry name" value="HAD-SF_hydro_IA_REG-2-like"/>
</dbReference>
<evidence type="ECO:0000313" key="2">
    <source>
        <dbReference type="Proteomes" id="UP000076532"/>
    </source>
</evidence>
<dbReference type="InterPro" id="IPR036412">
    <property type="entry name" value="HAD-like_sf"/>
</dbReference>
<dbReference type="InterPro" id="IPR023214">
    <property type="entry name" value="HAD_sf"/>
</dbReference>
<name>A0A166HBH0_9AGAM</name>
<dbReference type="NCBIfam" id="TIGR02252">
    <property type="entry name" value="DREG-2"/>
    <property type="match status" value="1"/>
</dbReference>
<dbReference type="Proteomes" id="UP000076532">
    <property type="component" value="Unassembled WGS sequence"/>
</dbReference>
<accession>A0A166HBH0</accession>
<proteinExistence type="predicted"/>
<keyword evidence="2" id="KW-1185">Reference proteome</keyword>
<evidence type="ECO:0000313" key="1">
    <source>
        <dbReference type="EMBL" id="KZP18684.1"/>
    </source>
</evidence>
<dbReference type="PANTHER" id="PTHR46191">
    <property type="match status" value="1"/>
</dbReference>
<dbReference type="GO" id="GO:0016791">
    <property type="term" value="F:phosphatase activity"/>
    <property type="evidence" value="ECO:0007669"/>
    <property type="project" value="UniProtKB-ARBA"/>
</dbReference>
<dbReference type="InterPro" id="IPR006439">
    <property type="entry name" value="HAD-SF_hydro_IA"/>
</dbReference>
<dbReference type="Gene3D" id="3.40.50.1000">
    <property type="entry name" value="HAD superfamily/HAD-like"/>
    <property type="match status" value="1"/>
</dbReference>
<dbReference type="PRINTS" id="PR00413">
    <property type="entry name" value="HADHALOGNASE"/>
</dbReference>
<reference evidence="1 2" key="1">
    <citation type="journal article" date="2016" name="Mol. Biol. Evol.">
        <title>Comparative Genomics of Early-Diverging Mushroom-Forming Fungi Provides Insights into the Origins of Lignocellulose Decay Capabilities.</title>
        <authorList>
            <person name="Nagy L.G."/>
            <person name="Riley R."/>
            <person name="Tritt A."/>
            <person name="Adam C."/>
            <person name="Daum C."/>
            <person name="Floudas D."/>
            <person name="Sun H."/>
            <person name="Yadav J.S."/>
            <person name="Pangilinan J."/>
            <person name="Larsson K.H."/>
            <person name="Matsuura K."/>
            <person name="Barry K."/>
            <person name="Labutti K."/>
            <person name="Kuo R."/>
            <person name="Ohm R.A."/>
            <person name="Bhattacharya S.S."/>
            <person name="Shirouzu T."/>
            <person name="Yoshinaga Y."/>
            <person name="Martin F.M."/>
            <person name="Grigoriev I.V."/>
            <person name="Hibbett D.S."/>
        </authorList>
    </citation>
    <scope>NUCLEOTIDE SEQUENCE [LARGE SCALE GENOMIC DNA]</scope>
    <source>
        <strain evidence="1 2">CBS 109695</strain>
    </source>
</reference>
<dbReference type="NCBIfam" id="TIGR01549">
    <property type="entry name" value="HAD-SF-IA-v1"/>
    <property type="match status" value="1"/>
</dbReference>
<protein>
    <submittedName>
        <fullName evidence="1">HAD hydrolase subfamily IA REG-2-like protein</fullName>
    </submittedName>
</protein>
<dbReference type="InterPro" id="IPR044924">
    <property type="entry name" value="HAD-SF_hydro_IA_REG-2-like_cap"/>
</dbReference>
<sequence>MLSHIRLVSFDAFGTILRPRTPIFTQYQQAFAPYLGELPEDAIKESFKTALKQVQKEKPAFADEKGTNPERWWGEVIKRTALGAGADPTKLEEHHSILTQRLMHRFSSSEGYELFDDTMPTLRTLNDMGIQTALLSNSDSRMRLVLDSLGVTSFLKPILVSEETGVEKPAREMFRLLLDHAALAPEECLHVGDELECDYYGARDLGMSTIILRRPGTLGDSERKEATEDISGLNVASGLEQVVTWVRRHNEE</sequence>
<dbReference type="GO" id="GO:0005634">
    <property type="term" value="C:nucleus"/>
    <property type="evidence" value="ECO:0007669"/>
    <property type="project" value="TreeGrafter"/>
</dbReference>
<dbReference type="OrthoDB" id="444127at2759"/>
<dbReference type="Gene3D" id="1.10.150.720">
    <property type="entry name" value="Haloacid dehalogenase-like hydrolase"/>
    <property type="match status" value="1"/>
</dbReference>
<dbReference type="SUPFAM" id="SSF56784">
    <property type="entry name" value="HAD-like"/>
    <property type="match status" value="1"/>
</dbReference>
<dbReference type="SFLD" id="SFLDG01129">
    <property type="entry name" value="C1.5:_HAD__Beta-PGM__Phosphata"/>
    <property type="match status" value="1"/>
</dbReference>
<dbReference type="SFLD" id="SFLDS00003">
    <property type="entry name" value="Haloacid_Dehalogenase"/>
    <property type="match status" value="1"/>
</dbReference>
<dbReference type="InterPro" id="IPR051828">
    <property type="entry name" value="HAD-like_hydrolase_domain"/>
</dbReference>
<dbReference type="PANTHER" id="PTHR46191:SF2">
    <property type="entry name" value="HALOACID DEHALOGENASE-LIKE HYDROLASE DOMAIN-CONTAINING PROTEIN 3"/>
    <property type="match status" value="1"/>
</dbReference>
<dbReference type="AlphaFoldDB" id="A0A166HBH0"/>
<gene>
    <name evidence="1" type="ORF">FIBSPDRAFT_828955</name>
</gene>
<dbReference type="STRING" id="436010.A0A166HBH0"/>